<evidence type="ECO:0000313" key="2">
    <source>
        <dbReference type="Proteomes" id="UP000442469"/>
    </source>
</evidence>
<dbReference type="AlphaFoldDB" id="A0A6N8EQW8"/>
<dbReference type="RefSeq" id="WP_155619267.1">
    <property type="nucleotide sequence ID" value="NZ_WNZZ01000001.1"/>
</dbReference>
<reference evidence="1 2" key="1">
    <citation type="submission" date="2019-11" db="EMBL/GenBank/DDBJ databases">
        <title>Draft genome sequences of five Paenibacillus species of dairy origin.</title>
        <authorList>
            <person name="Olajide A.M."/>
            <person name="Chen S."/>
            <person name="Lapointe G."/>
        </authorList>
    </citation>
    <scope>NUCLEOTIDE SEQUENCE [LARGE SCALE GENOMIC DNA]</scope>
    <source>
        <strain evidence="1 2">3CT49</strain>
    </source>
</reference>
<accession>A0A6N8EQW8</accession>
<dbReference type="EMBL" id="WNZZ01000001">
    <property type="protein sequence ID" value="MUG21123.1"/>
    <property type="molecule type" value="Genomic_DNA"/>
</dbReference>
<name>A0A6N8EQW8_PAEMA</name>
<dbReference type="GO" id="GO:0032259">
    <property type="term" value="P:methylation"/>
    <property type="evidence" value="ECO:0007669"/>
    <property type="project" value="UniProtKB-KW"/>
</dbReference>
<proteinExistence type="predicted"/>
<keyword evidence="1" id="KW-0489">Methyltransferase</keyword>
<keyword evidence="1" id="KW-0808">Transferase</keyword>
<gene>
    <name evidence="1" type="ORF">GNQ08_01575</name>
</gene>
<comment type="caution">
    <text evidence="1">The sequence shown here is derived from an EMBL/GenBank/DDBJ whole genome shotgun (WGS) entry which is preliminary data.</text>
</comment>
<dbReference type="Proteomes" id="UP000442469">
    <property type="component" value="Unassembled WGS sequence"/>
</dbReference>
<sequence length="95" mass="10430">MIASNLLHDIADYVNGRVAKVVINGTYVITNFEVKAVTNNVLALNYVVPVKEVSLITLVELKDSTDVVFTSNAVNIPITADHLMLQTIEFKEGLK</sequence>
<organism evidence="1 2">
    <name type="scientific">Paenibacillus macerans</name>
    <name type="common">Bacillus macerans</name>
    <dbReference type="NCBI Taxonomy" id="44252"/>
    <lineage>
        <taxon>Bacteria</taxon>
        <taxon>Bacillati</taxon>
        <taxon>Bacillota</taxon>
        <taxon>Bacilli</taxon>
        <taxon>Bacillales</taxon>
        <taxon>Paenibacillaceae</taxon>
        <taxon>Paenibacillus</taxon>
    </lineage>
</organism>
<protein>
    <submittedName>
        <fullName evidence="1">Ketopantoate hydroxymethyltransferase</fullName>
    </submittedName>
</protein>
<dbReference type="GO" id="GO:0008168">
    <property type="term" value="F:methyltransferase activity"/>
    <property type="evidence" value="ECO:0007669"/>
    <property type="project" value="UniProtKB-KW"/>
</dbReference>
<evidence type="ECO:0000313" key="1">
    <source>
        <dbReference type="EMBL" id="MUG21123.1"/>
    </source>
</evidence>